<comment type="caution">
    <text evidence="3">The sequence shown here is derived from an EMBL/GenBank/DDBJ whole genome shotgun (WGS) entry which is preliminary data.</text>
</comment>
<feature type="compositionally biased region" description="Basic residues" evidence="2">
    <location>
        <begin position="9"/>
        <end position="23"/>
    </location>
</feature>
<evidence type="ECO:0000256" key="2">
    <source>
        <dbReference type="SAM" id="MobiDB-lite"/>
    </source>
</evidence>
<feature type="compositionally biased region" description="Polar residues" evidence="2">
    <location>
        <begin position="661"/>
        <end position="671"/>
    </location>
</feature>
<feature type="compositionally biased region" description="Basic and acidic residues" evidence="2">
    <location>
        <begin position="193"/>
        <end position="209"/>
    </location>
</feature>
<evidence type="ECO:0000313" key="4">
    <source>
        <dbReference type="Proteomes" id="UP000757232"/>
    </source>
</evidence>
<name>A0A9Q5N582_SANBA</name>
<feature type="region of interest" description="Disordered" evidence="2">
    <location>
        <begin position="560"/>
        <end position="579"/>
    </location>
</feature>
<keyword evidence="4" id="KW-1185">Reference proteome</keyword>
<accession>A0A9Q5N582</accession>
<evidence type="ECO:0000256" key="1">
    <source>
        <dbReference type="SAM" id="Coils"/>
    </source>
</evidence>
<organism evidence="3 4">
    <name type="scientific">Sanghuangporus baumii</name>
    <name type="common">Phellinus baumii</name>
    <dbReference type="NCBI Taxonomy" id="108892"/>
    <lineage>
        <taxon>Eukaryota</taxon>
        <taxon>Fungi</taxon>
        <taxon>Dikarya</taxon>
        <taxon>Basidiomycota</taxon>
        <taxon>Agaricomycotina</taxon>
        <taxon>Agaricomycetes</taxon>
        <taxon>Hymenochaetales</taxon>
        <taxon>Hymenochaetaceae</taxon>
        <taxon>Sanghuangporus</taxon>
    </lineage>
</organism>
<dbReference type="Proteomes" id="UP000757232">
    <property type="component" value="Unassembled WGS sequence"/>
</dbReference>
<gene>
    <name evidence="3" type="ORF">A7U60_g7208</name>
</gene>
<feature type="region of interest" description="Disordered" evidence="2">
    <location>
        <begin position="708"/>
        <end position="734"/>
    </location>
</feature>
<feature type="region of interest" description="Disordered" evidence="2">
    <location>
        <begin position="637"/>
        <end position="685"/>
    </location>
</feature>
<feature type="region of interest" description="Disordered" evidence="2">
    <location>
        <begin position="186"/>
        <end position="209"/>
    </location>
</feature>
<protein>
    <submittedName>
        <fullName evidence="3">Uncharacterized protein</fullName>
    </submittedName>
</protein>
<proteinExistence type="predicted"/>
<dbReference type="PANTHER" id="PTHR45615:SF66">
    <property type="entry name" value="CARD DOMAIN-CONTAINING PROTEIN"/>
    <property type="match status" value="1"/>
</dbReference>
<reference evidence="3" key="1">
    <citation type="submission" date="2016-06" db="EMBL/GenBank/DDBJ databases">
        <title>Draft Genome sequence of the fungus Inonotus baumii.</title>
        <authorList>
            <person name="Zhu H."/>
            <person name="Lin W."/>
        </authorList>
    </citation>
    <scope>NUCLEOTIDE SEQUENCE</scope>
    <source>
        <strain evidence="3">821</strain>
    </source>
</reference>
<evidence type="ECO:0000313" key="3">
    <source>
        <dbReference type="EMBL" id="OCB85561.1"/>
    </source>
</evidence>
<dbReference type="SUPFAM" id="SSF57997">
    <property type="entry name" value="Tropomyosin"/>
    <property type="match status" value="1"/>
</dbReference>
<dbReference type="OrthoDB" id="10255630at2759"/>
<dbReference type="Gene3D" id="1.10.287.1490">
    <property type="match status" value="1"/>
</dbReference>
<feature type="compositionally biased region" description="Low complexity" evidence="2">
    <location>
        <begin position="567"/>
        <end position="576"/>
    </location>
</feature>
<feature type="compositionally biased region" description="Polar residues" evidence="2">
    <location>
        <begin position="29"/>
        <end position="65"/>
    </location>
</feature>
<dbReference type="EMBL" id="LNZH02000208">
    <property type="protein sequence ID" value="OCB85561.1"/>
    <property type="molecule type" value="Genomic_DNA"/>
</dbReference>
<dbReference type="AlphaFoldDB" id="A0A9Q5N582"/>
<feature type="compositionally biased region" description="Low complexity" evidence="2">
    <location>
        <begin position="708"/>
        <end position="723"/>
    </location>
</feature>
<feature type="coiled-coil region" evidence="1">
    <location>
        <begin position="408"/>
        <end position="456"/>
    </location>
</feature>
<sequence length="764" mass="85324">MAEDDRAVKAARAKALLKKRQQQKKNEAIASSSGTHSPGASISRVSTPALATQETSAVSNDTPLLSSPPPSQGEASASPVIAPHSENGHIKALSGGGTMNSAPRTEDYSRVLQDQRQTIALLVSEKTALTEALERLEGIDSKLHDSQAELQDRLRELEVLKRDVSRQEEEGETFLRQTRELEAQNSKLSSNLREQERELHSARTEAEGLRTQLKDNERRIRELQEQIQNDDRVDILESKLRNTQDRAEEVAIQLSKMKQTYEKLRADYEGLQQEYQQKSSVEEDLKRQVASLDSDLRSSEQSLAKISSERDGLVATNAATVAELEKSRVSIDGLNDDLSEANANVAALARQLETSQAECRQALRRAEDAEAAQRNLQEEGTGLMRSLDEMRPKIVELSSAKLALMEQLEQVTAAFRQKDNTISELEAQLESTRVSLDEARREYEKRGKELEKEKITAETGQADLQKAYNEVQARFDDTIAATREMEADRAKQRQMAARLQEEVDRLRSIGQVRQEEIDLLRSQMDEREQAGDDERRLLEELQQEIEGLRTDVANKEEEISRLHQAGPSTSPLPSSKSLDDEVKGAITQQLELEVSNTKSTIRSLESSLYDAEAKYLSLQKHVASMEDELAHLRTLAKRQRSVHAPRSSASVRHSDELRRSSFASQRSNNLSRLPPSAIIDEGLPPATRHRRHISLAMLQARMYSEAEAASSHAATKSSKTAASGPGHSHTPSVDSSVLSLRWPQFLDESHVFWCATCKGDLIVL</sequence>
<feature type="region of interest" description="Disordered" evidence="2">
    <location>
        <begin position="1"/>
        <end position="104"/>
    </location>
</feature>
<dbReference type="PANTHER" id="PTHR45615">
    <property type="entry name" value="MYOSIN HEAVY CHAIN, NON-MUSCLE"/>
    <property type="match status" value="1"/>
</dbReference>
<keyword evidence="1" id="KW-0175">Coiled coil</keyword>